<dbReference type="OrthoDB" id="304302at2157"/>
<evidence type="ECO:0000313" key="1">
    <source>
        <dbReference type="EMBL" id="RMB25291.1"/>
    </source>
</evidence>
<comment type="caution">
    <text evidence="1">The sequence shown here is derived from an EMBL/GenBank/DDBJ whole genome shotgun (WGS) entry which is preliminary data.</text>
</comment>
<name>A0A3M0DTE8_9EURY</name>
<dbReference type="RefSeq" id="WP_158601125.1">
    <property type="nucleotide sequence ID" value="NZ_CP034145.1"/>
</dbReference>
<protein>
    <submittedName>
        <fullName evidence="1">Uncharacterized protein</fullName>
    </submittedName>
</protein>
<dbReference type="GeneID" id="44638270"/>
<dbReference type="EMBL" id="REFS01000001">
    <property type="protein sequence ID" value="RMB25291.1"/>
    <property type="molecule type" value="Genomic_DNA"/>
</dbReference>
<gene>
    <name evidence="1" type="ORF">ATH50_0377</name>
</gene>
<dbReference type="AlphaFoldDB" id="A0A3M0DTE8"/>
<proteinExistence type="predicted"/>
<organism evidence="1 2">
    <name type="scientific">Haloplanus aerogenes</name>
    <dbReference type="NCBI Taxonomy" id="660522"/>
    <lineage>
        <taxon>Archaea</taxon>
        <taxon>Methanobacteriati</taxon>
        <taxon>Methanobacteriota</taxon>
        <taxon>Stenosarchaea group</taxon>
        <taxon>Halobacteria</taxon>
        <taxon>Halobacteriales</taxon>
        <taxon>Haloferacaceae</taxon>
        <taxon>Haloplanus</taxon>
    </lineage>
</organism>
<sequence length="54" mass="5943">MPSTVSHVRITDDQLDRIVPVESTVGTIEIDLSGDETTIILPPDVPVTIEREKN</sequence>
<dbReference type="Proteomes" id="UP000277326">
    <property type="component" value="Unassembled WGS sequence"/>
</dbReference>
<accession>A0A3M0DTE8</accession>
<evidence type="ECO:0000313" key="2">
    <source>
        <dbReference type="Proteomes" id="UP000277326"/>
    </source>
</evidence>
<reference evidence="1 2" key="1">
    <citation type="journal article" date="2015" name="Stand. Genomic Sci.">
        <title>Genomic Encyclopedia of Bacterial and Archaeal Type Strains, Phase III: the genomes of soil and plant-associated and newly described type strains.</title>
        <authorList>
            <person name="Whitman W.B."/>
            <person name="Woyke T."/>
            <person name="Klenk H.P."/>
            <person name="Zhou Y."/>
            <person name="Lilburn T.G."/>
            <person name="Beck B.J."/>
            <person name="De Vos P."/>
            <person name="Vandamme P."/>
            <person name="Eisen J.A."/>
            <person name="Garrity G."/>
            <person name="Hugenholtz P."/>
            <person name="Kyrpides N.C."/>
        </authorList>
    </citation>
    <scope>NUCLEOTIDE SEQUENCE [LARGE SCALE GENOMIC DNA]</scope>
    <source>
        <strain evidence="1 2">CGMCC 1.10124</strain>
    </source>
</reference>